<evidence type="ECO:0000259" key="1">
    <source>
        <dbReference type="PROSITE" id="PS51704"/>
    </source>
</evidence>
<dbReference type="STRING" id="111015.AXF14_01170"/>
<dbReference type="InterPro" id="IPR017946">
    <property type="entry name" value="PLC-like_Pdiesterase_TIM-brl"/>
</dbReference>
<dbReference type="PANTHER" id="PTHR46211">
    <property type="entry name" value="GLYCEROPHOSPHORYL DIESTER PHOSPHODIESTERASE"/>
    <property type="match status" value="1"/>
</dbReference>
<keyword evidence="3" id="KW-1185">Reference proteome</keyword>
<evidence type="ECO:0000313" key="2">
    <source>
        <dbReference type="EMBL" id="AMD88347.1"/>
    </source>
</evidence>
<accession>A0A0X8JGY4</accession>
<dbReference type="KEGG" id="ard:AXF14_01170"/>
<dbReference type="InterPro" id="IPR030395">
    <property type="entry name" value="GP_PDE_dom"/>
</dbReference>
<dbReference type="PROSITE" id="PS51704">
    <property type="entry name" value="GP_PDE"/>
    <property type="match status" value="1"/>
</dbReference>
<feature type="domain" description="GP-PDE" evidence="1">
    <location>
        <begin position="4"/>
        <end position="243"/>
    </location>
</feature>
<proteinExistence type="predicted"/>
<dbReference type="AlphaFoldDB" id="A0A0X8JGY4"/>
<protein>
    <submittedName>
        <fullName evidence="2">Glycerophosphodiester phosphodiesterase</fullName>
    </submittedName>
</protein>
<gene>
    <name evidence="2" type="ORF">AXF14_01170</name>
</gene>
<name>A0A0X8JGY4_ACTRD</name>
<dbReference type="SUPFAM" id="SSF51695">
    <property type="entry name" value="PLC-like phosphodiesterases"/>
    <property type="match status" value="1"/>
</dbReference>
<reference evidence="3" key="1">
    <citation type="submission" date="2016-02" db="EMBL/GenBank/DDBJ databases">
        <authorList>
            <person name="Holder M.E."/>
            <person name="Ajami N.J."/>
            <person name="Petrosino J.F."/>
        </authorList>
    </citation>
    <scope>NUCLEOTIDE SEQUENCE [LARGE SCALE GENOMIC DNA]</scope>
    <source>
        <strain evidence="3">CCUG 36733</strain>
    </source>
</reference>
<dbReference type="Pfam" id="PF03009">
    <property type="entry name" value="GDPD"/>
    <property type="match status" value="1"/>
</dbReference>
<dbReference type="Gene3D" id="3.20.20.190">
    <property type="entry name" value="Phosphatidylinositol (PI) phosphodiesterase"/>
    <property type="match status" value="1"/>
</dbReference>
<dbReference type="EMBL" id="CP014228">
    <property type="protein sequence ID" value="AMD88347.1"/>
    <property type="molecule type" value="Genomic_DNA"/>
</dbReference>
<dbReference type="Proteomes" id="UP000065220">
    <property type="component" value="Chromosome"/>
</dbReference>
<dbReference type="GO" id="GO:0006629">
    <property type="term" value="P:lipid metabolic process"/>
    <property type="evidence" value="ECO:0007669"/>
    <property type="project" value="InterPro"/>
</dbReference>
<organism evidence="2 3">
    <name type="scientific">Actinomyces radicidentis</name>
    <dbReference type="NCBI Taxonomy" id="111015"/>
    <lineage>
        <taxon>Bacteria</taxon>
        <taxon>Bacillati</taxon>
        <taxon>Actinomycetota</taxon>
        <taxon>Actinomycetes</taxon>
        <taxon>Actinomycetales</taxon>
        <taxon>Actinomycetaceae</taxon>
        <taxon>Actinomyces</taxon>
    </lineage>
</organism>
<evidence type="ECO:0000313" key="3">
    <source>
        <dbReference type="Proteomes" id="UP000065220"/>
    </source>
</evidence>
<dbReference type="PANTHER" id="PTHR46211:SF14">
    <property type="entry name" value="GLYCEROPHOSPHODIESTER PHOSPHODIESTERASE"/>
    <property type="match status" value="1"/>
</dbReference>
<dbReference type="GO" id="GO:0008081">
    <property type="term" value="F:phosphoric diester hydrolase activity"/>
    <property type="evidence" value="ECO:0007669"/>
    <property type="project" value="InterPro"/>
</dbReference>
<sequence>MRTCQVIAHRGGAAEAPENTWAAIEHTAGLGLAWMETDLRVTSDRVVVLSHDPGLSRTAGEDVLIRDLSWDELQERDAGDGRPYVRLDDALHAFPELGLNVDLKEAAVVQPALQAVRAAGALERIRFASFSARRLAVLRRQEPRATTSVGLVDVAGLLLLAEAAVPLPHTRWGWTNGHADAIQVPVSWHGVPVVTRRLVAEAHAAGIEVHVWTVDDPEEMRRLEAMHVDAVITDVPTTALEVLHQA</sequence>